<dbReference type="SUPFAM" id="SSF51905">
    <property type="entry name" value="FAD/NAD(P)-binding domain"/>
    <property type="match status" value="1"/>
</dbReference>
<reference evidence="2" key="2">
    <citation type="submission" date="2023-01" db="EMBL/GenBank/DDBJ databases">
        <title>Draft genome sequence of Litoribrevibacter albus strain NBRC 110071.</title>
        <authorList>
            <person name="Sun Q."/>
            <person name="Mori K."/>
        </authorList>
    </citation>
    <scope>NUCLEOTIDE SEQUENCE</scope>
    <source>
        <strain evidence="2">NBRC 110071</strain>
    </source>
</reference>
<dbReference type="EMBL" id="BSNM01000016">
    <property type="protein sequence ID" value="GLQ33107.1"/>
    <property type="molecule type" value="Genomic_DNA"/>
</dbReference>
<sequence length="430" mass="48363">MNKPSLAVIGSGIAGLSAAWLLKDKYHVTLFEKQDRPGMGAYSVDVGEADAPVLIDIPLRIITSGYYHELYQLYRTVGVAIERTDHAGAFFKDSGEQIFHYKNYSLGNRSYSFLNSPNRFARTNISHAFEAKEFLWKLNRKVIANTDQMTFGEFLRHAGYQHSSFVKLVLMPMLSTICTCDYDSIYKYPANIIIDYLTCGVADEGVWKATHGVKDIVARLTQGYEVRTGQAIESIKPDANKSSAIEIVLANGETHTFDQVVLATQPQHAAQMTKEIDPEMSEALASIRYEQSEMVVHRDQSIYPIHWQTLSPVYYSVDPKAQRPMATVCLNKSMPSVKDCQPVFQTWHPTVELNPKQVLARATFERPLINFDTLKTLKFIQQKMQQPQNNLWFCGSYLGGGIPLLEAGVRSSLAVANTLNVYAPWQTKSV</sequence>
<dbReference type="PANTHER" id="PTHR42923:SF17">
    <property type="entry name" value="AMINE OXIDASE DOMAIN-CONTAINING PROTEIN"/>
    <property type="match status" value="1"/>
</dbReference>
<evidence type="ECO:0000313" key="2">
    <source>
        <dbReference type="EMBL" id="GLQ33107.1"/>
    </source>
</evidence>
<dbReference type="RefSeq" id="WP_284383354.1">
    <property type="nucleotide sequence ID" value="NZ_BSNM01000016.1"/>
</dbReference>
<evidence type="ECO:0000259" key="1">
    <source>
        <dbReference type="Pfam" id="PF01593"/>
    </source>
</evidence>
<protein>
    <submittedName>
        <fullName evidence="2">NAD/FAD-binding protein</fullName>
    </submittedName>
</protein>
<dbReference type="Gene3D" id="3.50.50.60">
    <property type="entry name" value="FAD/NAD(P)-binding domain"/>
    <property type="match status" value="1"/>
</dbReference>
<dbReference type="GO" id="GO:0016491">
    <property type="term" value="F:oxidoreductase activity"/>
    <property type="evidence" value="ECO:0007669"/>
    <property type="project" value="InterPro"/>
</dbReference>
<comment type="caution">
    <text evidence="2">The sequence shown here is derived from an EMBL/GenBank/DDBJ whole genome shotgun (WGS) entry which is preliminary data.</text>
</comment>
<reference evidence="2" key="1">
    <citation type="journal article" date="2014" name="Int. J. Syst. Evol. Microbiol.">
        <title>Complete genome sequence of Corynebacterium casei LMG S-19264T (=DSM 44701T), isolated from a smear-ripened cheese.</title>
        <authorList>
            <consortium name="US DOE Joint Genome Institute (JGI-PGF)"/>
            <person name="Walter F."/>
            <person name="Albersmeier A."/>
            <person name="Kalinowski J."/>
            <person name="Ruckert C."/>
        </authorList>
    </citation>
    <scope>NUCLEOTIDE SEQUENCE</scope>
    <source>
        <strain evidence="2">NBRC 110071</strain>
    </source>
</reference>
<name>A0AA37SEP2_9GAMM</name>
<dbReference type="InterPro" id="IPR050464">
    <property type="entry name" value="Zeta_carotene_desat/Oxidored"/>
</dbReference>
<dbReference type="InterPro" id="IPR036188">
    <property type="entry name" value="FAD/NAD-bd_sf"/>
</dbReference>
<evidence type="ECO:0000313" key="3">
    <source>
        <dbReference type="Proteomes" id="UP001161389"/>
    </source>
</evidence>
<dbReference type="Pfam" id="PF01593">
    <property type="entry name" value="Amino_oxidase"/>
    <property type="match status" value="1"/>
</dbReference>
<dbReference type="Gene3D" id="3.30.70.1990">
    <property type="match status" value="1"/>
</dbReference>
<dbReference type="Proteomes" id="UP001161389">
    <property type="component" value="Unassembled WGS sequence"/>
</dbReference>
<dbReference type="InterPro" id="IPR002937">
    <property type="entry name" value="Amino_oxidase"/>
</dbReference>
<organism evidence="2 3">
    <name type="scientific">Litoribrevibacter albus</name>
    <dbReference type="NCBI Taxonomy" id="1473156"/>
    <lineage>
        <taxon>Bacteria</taxon>
        <taxon>Pseudomonadati</taxon>
        <taxon>Pseudomonadota</taxon>
        <taxon>Gammaproteobacteria</taxon>
        <taxon>Oceanospirillales</taxon>
        <taxon>Oceanospirillaceae</taxon>
        <taxon>Litoribrevibacter</taxon>
    </lineage>
</organism>
<feature type="domain" description="Amine oxidase" evidence="1">
    <location>
        <begin position="13"/>
        <end position="289"/>
    </location>
</feature>
<proteinExistence type="predicted"/>
<dbReference type="AlphaFoldDB" id="A0AA37SEP2"/>
<dbReference type="Gene3D" id="1.10.405.20">
    <property type="match status" value="1"/>
</dbReference>
<accession>A0AA37SEP2</accession>
<dbReference type="PANTHER" id="PTHR42923">
    <property type="entry name" value="PROTOPORPHYRINOGEN OXIDASE"/>
    <property type="match status" value="1"/>
</dbReference>
<keyword evidence="3" id="KW-1185">Reference proteome</keyword>
<gene>
    <name evidence="2" type="ORF">GCM10007876_35860</name>
</gene>